<organism evidence="2 3">
    <name type="scientific">Cuscuta campestris</name>
    <dbReference type="NCBI Taxonomy" id="132261"/>
    <lineage>
        <taxon>Eukaryota</taxon>
        <taxon>Viridiplantae</taxon>
        <taxon>Streptophyta</taxon>
        <taxon>Embryophyta</taxon>
        <taxon>Tracheophyta</taxon>
        <taxon>Spermatophyta</taxon>
        <taxon>Magnoliopsida</taxon>
        <taxon>eudicotyledons</taxon>
        <taxon>Gunneridae</taxon>
        <taxon>Pentapetalae</taxon>
        <taxon>asterids</taxon>
        <taxon>lamiids</taxon>
        <taxon>Solanales</taxon>
        <taxon>Convolvulaceae</taxon>
        <taxon>Cuscuteae</taxon>
        <taxon>Cuscuta</taxon>
        <taxon>Cuscuta subgen. Grammica</taxon>
        <taxon>Cuscuta sect. Cleistogrammica</taxon>
    </lineage>
</organism>
<feature type="compositionally biased region" description="Basic and acidic residues" evidence="1">
    <location>
        <begin position="628"/>
        <end position="661"/>
    </location>
</feature>
<evidence type="ECO:0000256" key="1">
    <source>
        <dbReference type="SAM" id="MobiDB-lite"/>
    </source>
</evidence>
<sequence length="1125" mass="128455">MSDPTPESSTYTGESDPMKQPVNLKQILEILQNFQNLAPKAEPIESSSNQPLNLAEKLNDRNYAIWVRKMSLALDGRGRLNHIIAAPLKYDDAKYIKWRQADSPIITWIFENIESDIVNQYIDYPAAWDLWKGIEATYSSGKDPLQIYDLMVKASEIKQEPFPSIEEAYAQIRREAARKGIMKREGPSSGESPSGIGGGLAATRAAVGLDFRQSSSRIYEDKSQLKCSFCGGIKHTAEGCFKKTGYPEWWPDSRKRGKKPPLPPGVAGAVVGNLETTNTTTDQKPSQFRWKETTSNFAGVAKKETKEGRREENCAKERGAREKVTAGRDIRTGKIIGCGSERNGLYYVDEVDYYGTAMLAHGTVDRQAWLWHRLLGHPSWGFLRLCLATCSQSPSSTNRPPLPFPWEVLSQDYESSFFVSVAMASPSSAPSDAQKAKGVQDMMKSLLQRENADYAKAGELVDRLIERGGHLSTLERYQSERVQIQRNQLPEPTPCEHLAVLLEWKAIIAARLDQDPDVAFQHATDSIILRGDRSLHRVVNFEEIVSILAEGFYRKGPDYLDAAINTYMFACNHPGSSEEWKKAHKETLEQWTSESNAAREKLAEEIMAQEPGERAQKKNQRQKKRLSKKEQAAIKGDKGSQEMDAKSLDKREDTEVEEVFHGSKNEEDLFGKKFENVYSFTHFDGIIDSCERVEMLGLGKEIGMSLVKPSGKQLLLFESLRQLCASHRNLLTIFHVARDDSAHIEGPHLLTERVSTIEEYFKRKLSCLESTVHTPLTIEIWWQFIEHEFRCMFRNVVQGLLHLYFNCQRGCGHIAFNTFVTDNGEGRILPSMDNNEEKGYSSKDVEDDAKELTSLMKRVITFPFIDEVKKTEDADLAVNLPSELVHFFNFTCKYKPGVPPYFWLDHPYFWHVPHRVNFVYKLSRISKRDGWEVFFPSAFLKVTGGSYQKWWKRLSGPYDELWEKAEKGNNEEKGQELMKQAPSGFYKLKPYKEAYDVVRFVGAVYKHINDMEYRTSKDEECHGRKFRDSFADTDIEADLDHFFPDYYTVMFETVCFCVDSRSINVGCLKEISSFPFSSNVFRRTSREQHILGLGVKFPNGLPPPPSRSSTECKIQEITRLLHRFY</sequence>
<feature type="region of interest" description="Disordered" evidence="1">
    <location>
        <begin position="606"/>
        <end position="661"/>
    </location>
</feature>
<evidence type="ECO:0000313" key="2">
    <source>
        <dbReference type="EMBL" id="VFR02978.1"/>
    </source>
</evidence>
<dbReference type="OrthoDB" id="1745136at2759"/>
<feature type="compositionally biased region" description="Basic residues" evidence="1">
    <location>
        <begin position="617"/>
        <end position="627"/>
    </location>
</feature>
<name>A0A484NS21_9ASTE</name>
<dbReference type="PANTHER" id="PTHR37610:SF38">
    <property type="entry name" value="RETROTRANSPOSON COPIA-LIKE N-TERMINAL DOMAIN-CONTAINING PROTEIN"/>
    <property type="match status" value="1"/>
</dbReference>
<dbReference type="Proteomes" id="UP000595140">
    <property type="component" value="Unassembled WGS sequence"/>
</dbReference>
<reference evidence="2 3" key="1">
    <citation type="submission" date="2018-04" db="EMBL/GenBank/DDBJ databases">
        <authorList>
            <person name="Vogel A."/>
        </authorList>
    </citation>
    <scope>NUCLEOTIDE SEQUENCE [LARGE SCALE GENOMIC DNA]</scope>
</reference>
<keyword evidence="3" id="KW-1185">Reference proteome</keyword>
<dbReference type="AlphaFoldDB" id="A0A484NS21"/>
<dbReference type="EMBL" id="OOIL02006841">
    <property type="protein sequence ID" value="VFR02978.1"/>
    <property type="molecule type" value="Genomic_DNA"/>
</dbReference>
<evidence type="ECO:0000313" key="3">
    <source>
        <dbReference type="Proteomes" id="UP000595140"/>
    </source>
</evidence>
<evidence type="ECO:0008006" key="4">
    <source>
        <dbReference type="Google" id="ProtNLM"/>
    </source>
</evidence>
<accession>A0A484NS21</accession>
<dbReference type="PANTHER" id="PTHR37610">
    <property type="entry name" value="CCHC-TYPE DOMAIN-CONTAINING PROTEIN"/>
    <property type="match status" value="1"/>
</dbReference>
<proteinExistence type="predicted"/>
<protein>
    <recommendedName>
        <fullName evidence="4">Retrotransposon Copia-like N-terminal domain-containing protein</fullName>
    </recommendedName>
</protein>
<gene>
    <name evidence="2" type="ORF">CCAM_LOCUS44753</name>
</gene>